<comment type="caution">
    <text evidence="2">The sequence shown here is derived from an EMBL/GenBank/DDBJ whole genome shotgun (WGS) entry which is preliminary data.</text>
</comment>
<protein>
    <submittedName>
        <fullName evidence="2">Uncharacterized protein</fullName>
    </submittedName>
</protein>
<accession>A0A8H3EPD7</accession>
<dbReference type="EMBL" id="CAJPDR010000017">
    <property type="protein sequence ID" value="CAF9906531.1"/>
    <property type="molecule type" value="Genomic_DNA"/>
</dbReference>
<keyword evidence="1" id="KW-0812">Transmembrane</keyword>
<organism evidence="2 3">
    <name type="scientific">Alectoria fallacina</name>
    <dbReference type="NCBI Taxonomy" id="1903189"/>
    <lineage>
        <taxon>Eukaryota</taxon>
        <taxon>Fungi</taxon>
        <taxon>Dikarya</taxon>
        <taxon>Ascomycota</taxon>
        <taxon>Pezizomycotina</taxon>
        <taxon>Lecanoromycetes</taxon>
        <taxon>OSLEUM clade</taxon>
        <taxon>Lecanoromycetidae</taxon>
        <taxon>Lecanorales</taxon>
        <taxon>Lecanorineae</taxon>
        <taxon>Parmeliaceae</taxon>
        <taxon>Alectoria</taxon>
    </lineage>
</organism>
<evidence type="ECO:0000313" key="3">
    <source>
        <dbReference type="Proteomes" id="UP000664203"/>
    </source>
</evidence>
<reference evidence="2" key="1">
    <citation type="submission" date="2021-03" db="EMBL/GenBank/DDBJ databases">
        <authorList>
            <person name="Tagirdzhanova G."/>
        </authorList>
    </citation>
    <scope>NUCLEOTIDE SEQUENCE</scope>
</reference>
<feature type="transmembrane region" description="Helical" evidence="1">
    <location>
        <begin position="47"/>
        <end position="65"/>
    </location>
</feature>
<keyword evidence="1" id="KW-1133">Transmembrane helix</keyword>
<dbReference type="AlphaFoldDB" id="A0A8H3EPD7"/>
<keyword evidence="3" id="KW-1185">Reference proteome</keyword>
<keyword evidence="1" id="KW-0472">Membrane</keyword>
<sequence length="131" mass="13636">MKPINPPAISHPRTSTLPTPPSTLSISVATLLALTLALICTPLPSGFTSLGLLGLAGIVGGIYIVTTSIAESDAIEEAWKRQRRESVMVDHSDDVALLSAYGQKRLGASIRSARWICAGGGFGDLYAGATD</sequence>
<dbReference type="Proteomes" id="UP000664203">
    <property type="component" value="Unassembled WGS sequence"/>
</dbReference>
<evidence type="ECO:0000313" key="2">
    <source>
        <dbReference type="EMBL" id="CAF9906531.1"/>
    </source>
</evidence>
<proteinExistence type="predicted"/>
<gene>
    <name evidence="2" type="ORF">ALECFALPRED_002420</name>
</gene>
<name>A0A8H3EPD7_9LECA</name>
<evidence type="ECO:0000256" key="1">
    <source>
        <dbReference type="SAM" id="Phobius"/>
    </source>
</evidence>
<feature type="transmembrane region" description="Helical" evidence="1">
    <location>
        <begin position="20"/>
        <end position="40"/>
    </location>
</feature>